<feature type="region of interest" description="Disordered" evidence="1">
    <location>
        <begin position="650"/>
        <end position="682"/>
    </location>
</feature>
<feature type="compositionally biased region" description="Low complexity" evidence="1">
    <location>
        <begin position="743"/>
        <end position="760"/>
    </location>
</feature>
<dbReference type="AlphaFoldDB" id="A0AAW3A3R4"/>
<feature type="compositionally biased region" description="Low complexity" evidence="1">
    <location>
        <begin position="819"/>
        <end position="829"/>
    </location>
</feature>
<feature type="compositionally biased region" description="Low complexity" evidence="1">
    <location>
        <begin position="867"/>
        <end position="880"/>
    </location>
</feature>
<feature type="region of interest" description="Disordered" evidence="1">
    <location>
        <begin position="513"/>
        <end position="541"/>
    </location>
</feature>
<feature type="transmembrane region" description="Helical" evidence="2">
    <location>
        <begin position="49"/>
        <end position="74"/>
    </location>
</feature>
<dbReference type="Proteomes" id="UP001500131">
    <property type="component" value="Unassembled WGS sequence"/>
</dbReference>
<evidence type="ECO:0000313" key="4">
    <source>
        <dbReference type="Proteomes" id="UP001500131"/>
    </source>
</evidence>
<feature type="compositionally biased region" description="Gly residues" evidence="1">
    <location>
        <begin position="808"/>
        <end position="818"/>
    </location>
</feature>
<feature type="region of interest" description="Disordered" evidence="1">
    <location>
        <begin position="560"/>
        <end position="613"/>
    </location>
</feature>
<evidence type="ECO:0000256" key="1">
    <source>
        <dbReference type="SAM" id="MobiDB-lite"/>
    </source>
</evidence>
<evidence type="ECO:0000256" key="2">
    <source>
        <dbReference type="SAM" id="Phobius"/>
    </source>
</evidence>
<dbReference type="EMBL" id="JBAMZK010000033">
    <property type="protein sequence ID" value="KAL0498035.1"/>
    <property type="molecule type" value="Genomic_DNA"/>
</dbReference>
<feature type="compositionally biased region" description="Low complexity" evidence="1">
    <location>
        <begin position="516"/>
        <end position="528"/>
    </location>
</feature>
<keyword evidence="2" id="KW-0472">Membrane</keyword>
<sequence>MEPHCLHPSRGASAQKRPRRDTLPPRNPVKTRIRCRLAMMKSLLLRIDVSWSVAYLLLLLCVAVPVLVVTQVYVTRMLLSSWHAVHNARVYYITERISISTASVRDIANGFMALNIPGRYKGSDSRLLQRLCSSLDHYDKMARFRALSLVSLTDENVTSCVHGIPIMDSIHTLTGYFARDHIINGSYLIDNETYDFVQPLQMVEEWPESARNISALMKTTYSGKPIFELLPAYLNGTMDSIDPRHHWIFPSATPHLLCYVLPLGYIVRGHANISSVHYTDFTQVQLDGSRMLMDYNFVEAPGFVMAAFIHQSLADDDPLVLSNSWGQPSVSNDSVYSIFGTAPVMYLKVSSISDPLMRAALQHVDLAALQLQGYRRTVDFEYSGAAAVVTAHSYTTGQGLVVPIVLASSHAAITTPYLRLRRILNAIVAVVILLLTVAFFGIARRLISQPLRRMTAFILTSLRAGRRAVFYTNRYTALQLTEVHALIQAHKAAMKQLREIYAFVPDELRVGDSTRRTNSSVSNTASSTDIPTSRKATKLGSRSLVTHLSTAVFLNIRSPAPRAGSQPVAPITALPPPPPAEHANKKPRPQPTPPTAAPSPHRPRSPHSSPPCRSCAARTTARCIASAPTRACCTSTAPCAHTCRVDREQRVRRLRPPARRPRRTAGTAAAGPRAAGGDVAPCRAGRTPRRCLRAGPGELGGRTGRQRRQCAGRWCVAHAGRARAAGHEPVHVRAVLPRRQRADAAGGAWPRRAARAGPRAAAHRRARGRDGGDGDAAARGGAPQEPRLRHRGPRRAADPRGCAAHGPRGAGQRGGGAVRGAARARGGRRGVAAVRALLLRRLRAHAARRLRRRAERLPRRRRDRGPGARAAAAEHASRGGCQRRDGRRRVGAGGAAGARVRAPRAVAHHGAAVQDQH</sequence>
<feature type="region of interest" description="Disordered" evidence="1">
    <location>
        <begin position="1"/>
        <end position="27"/>
    </location>
</feature>
<keyword evidence="4" id="KW-1185">Reference proteome</keyword>
<keyword evidence="2" id="KW-0812">Transmembrane</keyword>
<feature type="compositionally biased region" description="Low complexity" evidence="1">
    <location>
        <begin position="664"/>
        <end position="677"/>
    </location>
</feature>
<accession>A0AAW3A3R4</accession>
<reference evidence="3 4" key="1">
    <citation type="submission" date="2024-02" db="EMBL/GenBank/DDBJ databases">
        <title>FIRST GENOME SEQUENCES OF Leishmania (Viannia) shawi, Leishmania (Viannia) lindenbergi AND Leishmania (Viannia) utingensis.</title>
        <authorList>
            <person name="Resadore F."/>
            <person name="Custodio M.G.F."/>
            <person name="Boite M.C."/>
            <person name="Cupolillo E."/>
            <person name="Ferreira G.E.M."/>
        </authorList>
    </citation>
    <scope>NUCLEOTIDE SEQUENCE [LARGE SCALE GENOMIC DNA]</scope>
    <source>
        <strain evidence="3 4">MHOM/BR/1966/M15733</strain>
    </source>
</reference>
<evidence type="ECO:0000313" key="3">
    <source>
        <dbReference type="EMBL" id="KAL0498035.1"/>
    </source>
</evidence>
<keyword evidence="2" id="KW-1133">Transmembrane helix</keyword>
<feature type="compositionally biased region" description="Basic residues" evidence="1">
    <location>
        <begin position="652"/>
        <end position="663"/>
    </location>
</feature>
<comment type="caution">
    <text evidence="3">The sequence shown here is derived from an EMBL/GenBank/DDBJ whole genome shotgun (WGS) entry which is preliminary data.</text>
</comment>
<name>A0AAW3A3R4_9TRYP</name>
<feature type="region of interest" description="Disordered" evidence="1">
    <location>
        <begin position="850"/>
        <end position="917"/>
    </location>
</feature>
<proteinExistence type="predicted"/>
<evidence type="ECO:0008006" key="5">
    <source>
        <dbReference type="Google" id="ProtNLM"/>
    </source>
</evidence>
<feature type="compositionally biased region" description="Basic residues" evidence="1">
    <location>
        <begin position="850"/>
        <end position="863"/>
    </location>
</feature>
<organism evidence="3 4">
    <name type="scientific">Leishmania lindenbergi</name>
    <dbReference type="NCBI Taxonomy" id="651832"/>
    <lineage>
        <taxon>Eukaryota</taxon>
        <taxon>Discoba</taxon>
        <taxon>Euglenozoa</taxon>
        <taxon>Kinetoplastea</taxon>
        <taxon>Metakinetoplastina</taxon>
        <taxon>Trypanosomatida</taxon>
        <taxon>Trypanosomatidae</taxon>
        <taxon>Leishmaniinae</taxon>
        <taxon>Leishmania</taxon>
    </lineage>
</organism>
<protein>
    <recommendedName>
        <fullName evidence="5">CHASE domain-containing protein</fullName>
    </recommendedName>
</protein>
<feature type="compositionally biased region" description="Low complexity" evidence="1">
    <location>
        <begin position="897"/>
        <end position="917"/>
    </location>
</feature>
<feature type="region of interest" description="Disordered" evidence="1">
    <location>
        <begin position="738"/>
        <end position="829"/>
    </location>
</feature>
<gene>
    <name evidence="3" type="ORF">Q4I31_006344</name>
</gene>
<feature type="transmembrane region" description="Helical" evidence="2">
    <location>
        <begin position="423"/>
        <end position="443"/>
    </location>
</feature>